<dbReference type="InterPro" id="IPR037143">
    <property type="entry name" value="4-PPantetheinyl_Trfase_dom_sf"/>
</dbReference>
<organism evidence="10 11">
    <name type="scientific">Candidatus Magnetaquiglobus chichijimensis</name>
    <dbReference type="NCBI Taxonomy" id="3141448"/>
    <lineage>
        <taxon>Bacteria</taxon>
        <taxon>Pseudomonadati</taxon>
        <taxon>Pseudomonadota</taxon>
        <taxon>Magnetococcia</taxon>
        <taxon>Magnetococcales</taxon>
        <taxon>Candidatus Magnetaquicoccaceae</taxon>
        <taxon>Candidatus Magnetaquiglobus</taxon>
    </lineage>
</organism>
<feature type="domain" description="4'-phosphopantetheinyl transferase" evidence="9">
    <location>
        <begin position="4"/>
        <end position="97"/>
    </location>
</feature>
<dbReference type="NCBIfam" id="TIGR00516">
    <property type="entry name" value="acpS"/>
    <property type="match status" value="1"/>
</dbReference>
<evidence type="ECO:0000256" key="8">
    <source>
        <dbReference type="HAMAP-Rule" id="MF_00101"/>
    </source>
</evidence>
<comment type="caution">
    <text evidence="10">The sequence shown here is derived from an EMBL/GenBank/DDBJ whole genome shotgun (WGS) entry which is preliminary data.</text>
</comment>
<keyword evidence="5 8" id="KW-0460">Magnesium</keyword>
<comment type="subcellular location">
    <subcellularLocation>
        <location evidence="8">Cytoplasm</location>
    </subcellularLocation>
</comment>
<keyword evidence="4 8" id="KW-0276">Fatty acid metabolism</keyword>
<dbReference type="InterPro" id="IPR002582">
    <property type="entry name" value="ACPS"/>
</dbReference>
<keyword evidence="11" id="KW-1185">Reference proteome</keyword>
<dbReference type="Pfam" id="PF01648">
    <property type="entry name" value="ACPS"/>
    <property type="match status" value="1"/>
</dbReference>
<evidence type="ECO:0000256" key="7">
    <source>
        <dbReference type="ARBA" id="ARBA00023160"/>
    </source>
</evidence>
<dbReference type="InterPro" id="IPR008278">
    <property type="entry name" value="4-PPantetheinyl_Trfase_dom"/>
</dbReference>
<comment type="catalytic activity">
    <reaction evidence="8">
        <text>apo-[ACP] + CoA = holo-[ACP] + adenosine 3',5'-bisphosphate + H(+)</text>
        <dbReference type="Rhea" id="RHEA:12068"/>
        <dbReference type="Rhea" id="RHEA-COMP:9685"/>
        <dbReference type="Rhea" id="RHEA-COMP:9690"/>
        <dbReference type="ChEBI" id="CHEBI:15378"/>
        <dbReference type="ChEBI" id="CHEBI:29999"/>
        <dbReference type="ChEBI" id="CHEBI:57287"/>
        <dbReference type="ChEBI" id="CHEBI:58343"/>
        <dbReference type="ChEBI" id="CHEBI:64479"/>
        <dbReference type="EC" id="2.7.8.7"/>
    </reaction>
</comment>
<comment type="cofactor">
    <cofactor evidence="8">
        <name>Mg(2+)</name>
        <dbReference type="ChEBI" id="CHEBI:18420"/>
    </cofactor>
</comment>
<dbReference type="NCBIfam" id="TIGR00556">
    <property type="entry name" value="pantethn_trn"/>
    <property type="match status" value="1"/>
</dbReference>
<evidence type="ECO:0000313" key="11">
    <source>
        <dbReference type="Proteomes" id="UP001628193"/>
    </source>
</evidence>
<dbReference type="Gene3D" id="3.90.470.20">
    <property type="entry name" value="4'-phosphopantetheinyl transferase domain"/>
    <property type="match status" value="1"/>
</dbReference>
<comment type="function">
    <text evidence="8">Transfers the 4'-phosphopantetheine moiety from coenzyme A to a Ser of acyl-carrier-protein.</text>
</comment>
<keyword evidence="8" id="KW-0963">Cytoplasm</keyword>
<dbReference type="RefSeq" id="WP_420904323.1">
    <property type="nucleotide sequence ID" value="NZ_BAAFGK010000004.1"/>
</dbReference>
<evidence type="ECO:0000256" key="2">
    <source>
        <dbReference type="ARBA" id="ARBA00022679"/>
    </source>
</evidence>
<dbReference type="HAMAP" id="MF_00101">
    <property type="entry name" value="AcpS"/>
    <property type="match status" value="1"/>
</dbReference>
<accession>A0ABQ0C6U3</accession>
<keyword evidence="2 8" id="KW-0808">Transferase</keyword>
<evidence type="ECO:0000256" key="3">
    <source>
        <dbReference type="ARBA" id="ARBA00022723"/>
    </source>
</evidence>
<keyword evidence="1 8" id="KW-0444">Lipid biosynthesis</keyword>
<feature type="binding site" evidence="8">
    <location>
        <position position="56"/>
    </location>
    <ligand>
        <name>Mg(2+)</name>
        <dbReference type="ChEBI" id="CHEBI:18420"/>
    </ligand>
</feature>
<evidence type="ECO:0000256" key="4">
    <source>
        <dbReference type="ARBA" id="ARBA00022832"/>
    </source>
</evidence>
<keyword evidence="3 8" id="KW-0479">Metal-binding</keyword>
<comment type="similarity">
    <text evidence="8">Belongs to the P-Pant transferase superfamily. AcpS family.</text>
</comment>
<proteinExistence type="inferred from homology"/>
<sequence length="134" mass="14481">MILGIGTDLVAIDRIGKALERHPERFSAKVYTDAERQACALRQETACLAKRFAAKEALAKALGTGMRDGVWFTGMEVGNDPLGRPTLRVNGETARRLEALRVRSGAREVVIHLSLADESGLALAYVVLEGVFSA</sequence>
<gene>
    <name evidence="8 10" type="primary">acpS</name>
    <name evidence="10" type="ORF">SIID45300_00905</name>
</gene>
<evidence type="ECO:0000259" key="9">
    <source>
        <dbReference type="Pfam" id="PF01648"/>
    </source>
</evidence>
<dbReference type="SUPFAM" id="SSF56214">
    <property type="entry name" value="4'-phosphopantetheinyl transferase"/>
    <property type="match status" value="1"/>
</dbReference>
<dbReference type="EC" id="2.7.8.7" evidence="8"/>
<dbReference type="Proteomes" id="UP001628193">
    <property type="component" value="Unassembled WGS sequence"/>
</dbReference>
<protein>
    <recommendedName>
        <fullName evidence="8">Holo-[acyl-carrier-protein] synthase</fullName>
        <shortName evidence="8">Holo-ACP synthase</shortName>
        <ecNumber evidence="8">2.7.8.7</ecNumber>
    </recommendedName>
    <alternativeName>
        <fullName evidence="8">4'-phosphopantetheinyl transferase AcpS</fullName>
    </alternativeName>
</protein>
<reference evidence="10 11" key="1">
    <citation type="submission" date="2024-05" db="EMBL/GenBank/DDBJ databases">
        <authorList>
            <consortium name="Candidatus Magnetaquicoccaceae bacterium FCR-1 genome sequencing consortium"/>
            <person name="Shimoshige H."/>
            <person name="Shimamura S."/>
            <person name="Taoka A."/>
            <person name="Kobayashi H."/>
            <person name="Maekawa T."/>
        </authorList>
    </citation>
    <scope>NUCLEOTIDE SEQUENCE [LARGE SCALE GENOMIC DNA]</scope>
    <source>
        <strain evidence="10 11">FCR-1</strain>
    </source>
</reference>
<keyword evidence="7 8" id="KW-0275">Fatty acid biosynthesis</keyword>
<dbReference type="InterPro" id="IPR004568">
    <property type="entry name" value="Ppantetheine-prot_Trfase_dom"/>
</dbReference>
<name>A0ABQ0C6U3_9PROT</name>
<evidence type="ECO:0000256" key="1">
    <source>
        <dbReference type="ARBA" id="ARBA00022516"/>
    </source>
</evidence>
<feature type="binding site" evidence="8">
    <location>
        <position position="8"/>
    </location>
    <ligand>
        <name>Mg(2+)</name>
        <dbReference type="ChEBI" id="CHEBI:18420"/>
    </ligand>
</feature>
<evidence type="ECO:0000256" key="6">
    <source>
        <dbReference type="ARBA" id="ARBA00023098"/>
    </source>
</evidence>
<keyword evidence="6 8" id="KW-0443">Lipid metabolism</keyword>
<evidence type="ECO:0000256" key="5">
    <source>
        <dbReference type="ARBA" id="ARBA00022842"/>
    </source>
</evidence>
<dbReference type="EMBL" id="BAAFGK010000004">
    <property type="protein sequence ID" value="GAB0056597.1"/>
    <property type="molecule type" value="Genomic_DNA"/>
</dbReference>
<dbReference type="GO" id="GO:0008897">
    <property type="term" value="F:holo-[acyl-carrier-protein] synthase activity"/>
    <property type="evidence" value="ECO:0007669"/>
    <property type="project" value="UniProtKB-EC"/>
</dbReference>
<reference evidence="10 11" key="2">
    <citation type="submission" date="2024-09" db="EMBL/GenBank/DDBJ databases">
        <title>Draft genome sequence of Candidatus Magnetaquicoccaceae bacterium FCR-1.</title>
        <authorList>
            <person name="Shimoshige H."/>
            <person name="Shimamura S."/>
            <person name="Taoka A."/>
            <person name="Kobayashi H."/>
            <person name="Maekawa T."/>
        </authorList>
    </citation>
    <scope>NUCLEOTIDE SEQUENCE [LARGE SCALE GENOMIC DNA]</scope>
    <source>
        <strain evidence="10 11">FCR-1</strain>
    </source>
</reference>
<evidence type="ECO:0000313" key="10">
    <source>
        <dbReference type="EMBL" id="GAB0056597.1"/>
    </source>
</evidence>